<dbReference type="PANTHER" id="PTHR43671:SF13">
    <property type="entry name" value="SERINE_THREONINE-PROTEIN KINASE NEK2"/>
    <property type="match status" value="1"/>
</dbReference>
<keyword evidence="5" id="KW-0067">ATP-binding</keyword>
<dbReference type="STRING" id="1391654.AKJ09_01652"/>
<evidence type="ECO:0000256" key="7">
    <source>
        <dbReference type="SAM" id="Phobius"/>
    </source>
</evidence>
<feature type="compositionally biased region" description="Low complexity" evidence="6">
    <location>
        <begin position="181"/>
        <end position="209"/>
    </location>
</feature>
<dbReference type="RefSeq" id="WP_169927352.1">
    <property type="nucleotide sequence ID" value="NZ_CP012333.1"/>
</dbReference>
<evidence type="ECO:0000313" key="10">
    <source>
        <dbReference type="Proteomes" id="UP000064967"/>
    </source>
</evidence>
<keyword evidence="2" id="KW-0808">Transferase</keyword>
<evidence type="ECO:0000256" key="3">
    <source>
        <dbReference type="ARBA" id="ARBA00022741"/>
    </source>
</evidence>
<dbReference type="InterPro" id="IPR050660">
    <property type="entry name" value="NEK_Ser/Thr_kinase"/>
</dbReference>
<dbReference type="KEGG" id="llu:AKJ09_01652"/>
<dbReference type="InterPro" id="IPR011009">
    <property type="entry name" value="Kinase-like_dom_sf"/>
</dbReference>
<name>A0A0K1PN82_9BACT</name>
<organism evidence="9 10">
    <name type="scientific">Labilithrix luteola</name>
    <dbReference type="NCBI Taxonomy" id="1391654"/>
    <lineage>
        <taxon>Bacteria</taxon>
        <taxon>Pseudomonadati</taxon>
        <taxon>Myxococcota</taxon>
        <taxon>Polyangia</taxon>
        <taxon>Polyangiales</taxon>
        <taxon>Labilitrichaceae</taxon>
        <taxon>Labilithrix</taxon>
    </lineage>
</organism>
<evidence type="ECO:0000256" key="1">
    <source>
        <dbReference type="ARBA" id="ARBA00012513"/>
    </source>
</evidence>
<keyword evidence="7" id="KW-0472">Membrane</keyword>
<dbReference type="SUPFAM" id="SSF56112">
    <property type="entry name" value="Protein kinase-like (PK-like)"/>
    <property type="match status" value="1"/>
</dbReference>
<evidence type="ECO:0000256" key="5">
    <source>
        <dbReference type="ARBA" id="ARBA00022840"/>
    </source>
</evidence>
<keyword evidence="4 9" id="KW-0418">Kinase</keyword>
<dbReference type="GO" id="GO:0005524">
    <property type="term" value="F:ATP binding"/>
    <property type="evidence" value="ECO:0007669"/>
    <property type="project" value="UniProtKB-KW"/>
</dbReference>
<gene>
    <name evidence="9" type="ORF">AKJ09_01652</name>
</gene>
<dbReference type="PROSITE" id="PS50011">
    <property type="entry name" value="PROTEIN_KINASE_DOM"/>
    <property type="match status" value="1"/>
</dbReference>
<dbReference type="AlphaFoldDB" id="A0A0K1PN82"/>
<dbReference type="Proteomes" id="UP000064967">
    <property type="component" value="Chromosome"/>
</dbReference>
<accession>A0A0K1PN82</accession>
<evidence type="ECO:0000259" key="8">
    <source>
        <dbReference type="PROSITE" id="PS50011"/>
    </source>
</evidence>
<keyword evidence="10" id="KW-1185">Reference proteome</keyword>
<dbReference type="GO" id="GO:0004674">
    <property type="term" value="F:protein serine/threonine kinase activity"/>
    <property type="evidence" value="ECO:0007669"/>
    <property type="project" value="UniProtKB-EC"/>
</dbReference>
<proteinExistence type="predicted"/>
<reference evidence="9 10" key="1">
    <citation type="submission" date="2015-08" db="EMBL/GenBank/DDBJ databases">
        <authorList>
            <person name="Babu N.S."/>
            <person name="Beckwith C.J."/>
            <person name="Beseler K.G."/>
            <person name="Brison A."/>
            <person name="Carone J.V."/>
            <person name="Caskin T.P."/>
            <person name="Diamond M."/>
            <person name="Durham M.E."/>
            <person name="Foxe J.M."/>
            <person name="Go M."/>
            <person name="Henderson B.A."/>
            <person name="Jones I.B."/>
            <person name="McGettigan J.A."/>
            <person name="Micheletti S.J."/>
            <person name="Nasrallah M.E."/>
            <person name="Ortiz D."/>
            <person name="Piller C.R."/>
            <person name="Privatt S.R."/>
            <person name="Schneider S.L."/>
            <person name="Sharp S."/>
            <person name="Smith T.C."/>
            <person name="Stanton J.D."/>
            <person name="Ullery H.E."/>
            <person name="Wilson R.J."/>
            <person name="Serrano M.G."/>
            <person name="Buck G."/>
            <person name="Lee V."/>
            <person name="Wang Y."/>
            <person name="Carvalho R."/>
            <person name="Voegtly L."/>
            <person name="Shi R."/>
            <person name="Duckworth R."/>
            <person name="Johnson A."/>
            <person name="Loviza R."/>
            <person name="Walstead R."/>
            <person name="Shah Z."/>
            <person name="Kiflezghi M."/>
            <person name="Wade K."/>
            <person name="Ball S.L."/>
            <person name="Bradley K.W."/>
            <person name="Asai D.J."/>
            <person name="Bowman C.A."/>
            <person name="Russell D.A."/>
            <person name="Pope W.H."/>
            <person name="Jacobs-Sera D."/>
            <person name="Hendrix R.W."/>
            <person name="Hatfull G.F."/>
        </authorList>
    </citation>
    <scope>NUCLEOTIDE SEQUENCE [LARGE SCALE GENOMIC DNA]</scope>
    <source>
        <strain evidence="9 10">DSM 27648</strain>
    </source>
</reference>
<evidence type="ECO:0000256" key="6">
    <source>
        <dbReference type="SAM" id="MobiDB-lite"/>
    </source>
</evidence>
<dbReference type="EMBL" id="CP012333">
    <property type="protein sequence ID" value="AKU94988.1"/>
    <property type="molecule type" value="Genomic_DNA"/>
</dbReference>
<dbReference type="EC" id="2.7.11.1" evidence="1"/>
<feature type="region of interest" description="Disordered" evidence="6">
    <location>
        <begin position="165"/>
        <end position="228"/>
    </location>
</feature>
<evidence type="ECO:0000313" key="9">
    <source>
        <dbReference type="EMBL" id="AKU94988.1"/>
    </source>
</evidence>
<dbReference type="PANTHER" id="PTHR43671">
    <property type="entry name" value="SERINE/THREONINE-PROTEIN KINASE NEK"/>
    <property type="match status" value="1"/>
</dbReference>
<protein>
    <recommendedName>
        <fullName evidence="1">non-specific serine/threonine protein kinase</fullName>
        <ecNumber evidence="1">2.7.11.1</ecNumber>
    </recommendedName>
</protein>
<feature type="transmembrane region" description="Helical" evidence="7">
    <location>
        <begin position="140"/>
        <end position="160"/>
    </location>
</feature>
<evidence type="ECO:0000256" key="4">
    <source>
        <dbReference type="ARBA" id="ARBA00022777"/>
    </source>
</evidence>
<sequence>MKVLDFGISRLIHGDEHLTKDFAPLGTMLYMSPEQIEAASRVDRRTDVWSLGVVLYEMLVGRPPFEGEGTGVLVAIVTRAVPPPSTLLDNVPPGLEAVMMRALEKSADARFQNMAEFARALSPWAPVGSTYRRGRSRKRVALVGVGVAAAIGVAAVTLNARSTMPLNDSSMSAVPTPLPSAPTTSASLAASASRPPSTAASTRRAPATRGSQTPRAGAQPSAKTTKRP</sequence>
<feature type="domain" description="Protein kinase" evidence="8">
    <location>
        <begin position="1"/>
        <end position="125"/>
    </location>
</feature>
<keyword evidence="7" id="KW-1133">Transmembrane helix</keyword>
<keyword evidence="3" id="KW-0547">Nucleotide-binding</keyword>
<dbReference type="Pfam" id="PF00069">
    <property type="entry name" value="Pkinase"/>
    <property type="match status" value="1"/>
</dbReference>
<keyword evidence="7" id="KW-0812">Transmembrane</keyword>
<evidence type="ECO:0000256" key="2">
    <source>
        <dbReference type="ARBA" id="ARBA00022679"/>
    </source>
</evidence>
<dbReference type="Gene3D" id="1.10.510.10">
    <property type="entry name" value="Transferase(Phosphotransferase) domain 1"/>
    <property type="match status" value="1"/>
</dbReference>
<dbReference type="InterPro" id="IPR000719">
    <property type="entry name" value="Prot_kinase_dom"/>
</dbReference>